<comment type="cofactor">
    <cofactor evidence="1">
        <name>K(+)</name>
        <dbReference type="ChEBI" id="CHEBI:29103"/>
    </cofactor>
</comment>
<keyword evidence="10" id="KW-0067">ATP-binding</keyword>
<dbReference type="GO" id="GO:0004743">
    <property type="term" value="F:pyruvate kinase activity"/>
    <property type="evidence" value="ECO:0007669"/>
    <property type="project" value="UniProtKB-EC"/>
</dbReference>
<dbReference type="GO" id="GO:0005524">
    <property type="term" value="F:ATP binding"/>
    <property type="evidence" value="ECO:0007669"/>
    <property type="project" value="UniProtKB-KW"/>
</dbReference>
<evidence type="ECO:0000313" key="18">
    <source>
        <dbReference type="Proteomes" id="UP000001074"/>
    </source>
</evidence>
<dbReference type="Gene3D" id="2.40.33.10">
    <property type="entry name" value="PK beta-barrel domain-like"/>
    <property type="match status" value="1"/>
</dbReference>
<dbReference type="SUPFAM" id="SSF51621">
    <property type="entry name" value="Phosphoenolpyruvate/pyruvate domain"/>
    <property type="match status" value="1"/>
</dbReference>
<evidence type="ECO:0000256" key="13">
    <source>
        <dbReference type="ARBA" id="ARBA00023317"/>
    </source>
</evidence>
<dbReference type="InterPro" id="IPR001697">
    <property type="entry name" value="Pyr_Knase"/>
</dbReference>
<evidence type="ECO:0000256" key="11">
    <source>
        <dbReference type="ARBA" id="ARBA00022842"/>
    </source>
</evidence>
<dbReference type="InterPro" id="IPR015793">
    <property type="entry name" value="Pyrv_Knase_brl"/>
</dbReference>
<accession>G1Q6F6</accession>
<dbReference type="SUPFAM" id="SSF50800">
    <property type="entry name" value="PK beta-barrel domain-like"/>
    <property type="match status" value="1"/>
</dbReference>
<keyword evidence="12 14" id="KW-0324">Glycolysis</keyword>
<dbReference type="Ensembl" id="ENSMLUT00000024245.1">
    <property type="protein sequence ID" value="ENSMLUP00000019289.1"/>
    <property type="gene ID" value="ENSMLUG00000024019.1"/>
</dbReference>
<feature type="domain" description="Pyruvate kinase C-terminal" evidence="16">
    <location>
        <begin position="338"/>
        <end position="429"/>
    </location>
</feature>
<dbReference type="PANTHER" id="PTHR11817">
    <property type="entry name" value="PYRUVATE KINASE"/>
    <property type="match status" value="1"/>
</dbReference>
<evidence type="ECO:0000256" key="6">
    <source>
        <dbReference type="ARBA" id="ARBA00022679"/>
    </source>
</evidence>
<dbReference type="InterPro" id="IPR040442">
    <property type="entry name" value="Pyrv_kinase-like_dom_sf"/>
</dbReference>
<dbReference type="InterPro" id="IPR015806">
    <property type="entry name" value="Pyrv_Knase_insert_dom_sf"/>
</dbReference>
<keyword evidence="18" id="KW-1185">Reference proteome</keyword>
<evidence type="ECO:0000256" key="9">
    <source>
        <dbReference type="ARBA" id="ARBA00022777"/>
    </source>
</evidence>
<dbReference type="InterPro" id="IPR015795">
    <property type="entry name" value="Pyrv_Knase_C"/>
</dbReference>
<evidence type="ECO:0000256" key="2">
    <source>
        <dbReference type="ARBA" id="ARBA00004997"/>
    </source>
</evidence>
<dbReference type="SUPFAM" id="SSF52935">
    <property type="entry name" value="PK C-terminal domain-like"/>
    <property type="match status" value="1"/>
</dbReference>
<evidence type="ECO:0000259" key="16">
    <source>
        <dbReference type="Pfam" id="PF02887"/>
    </source>
</evidence>
<protein>
    <recommendedName>
        <fullName evidence="4 14">Pyruvate kinase</fullName>
        <ecNumber evidence="4 14">2.7.1.40</ecNumber>
    </recommendedName>
</protein>
<evidence type="ECO:0000256" key="4">
    <source>
        <dbReference type="ARBA" id="ARBA00012142"/>
    </source>
</evidence>
<dbReference type="Gene3D" id="3.20.20.60">
    <property type="entry name" value="Phosphoenolpyruvate-binding domains"/>
    <property type="match status" value="1"/>
</dbReference>
<dbReference type="EC" id="2.7.1.40" evidence="4 14"/>
<dbReference type="Gene3D" id="3.40.1380.20">
    <property type="entry name" value="Pyruvate kinase, C-terminal domain"/>
    <property type="match status" value="2"/>
</dbReference>
<dbReference type="Pfam" id="PF00224">
    <property type="entry name" value="PK"/>
    <property type="match status" value="1"/>
</dbReference>
<keyword evidence="7" id="KW-0479">Metal-binding</keyword>
<evidence type="ECO:0000256" key="14">
    <source>
        <dbReference type="RuleBase" id="RU000504"/>
    </source>
</evidence>
<evidence type="ECO:0000313" key="17">
    <source>
        <dbReference type="Ensembl" id="ENSMLUP00000019289.1"/>
    </source>
</evidence>
<dbReference type="Proteomes" id="UP000001074">
    <property type="component" value="Unassembled WGS sequence"/>
</dbReference>
<reference evidence="17" key="2">
    <citation type="submission" date="2025-08" db="UniProtKB">
        <authorList>
            <consortium name="Ensembl"/>
        </authorList>
    </citation>
    <scope>IDENTIFICATION</scope>
</reference>
<evidence type="ECO:0000256" key="8">
    <source>
        <dbReference type="ARBA" id="ARBA00022741"/>
    </source>
</evidence>
<proteinExistence type="inferred from homology"/>
<dbReference type="InterPro" id="IPR011037">
    <property type="entry name" value="Pyrv_Knase-like_insert_dom_sf"/>
</dbReference>
<dbReference type="InterPro" id="IPR015813">
    <property type="entry name" value="Pyrv/PenolPyrv_kinase-like_dom"/>
</dbReference>
<name>G1Q6F6_MYOLU</name>
<dbReference type="eggNOG" id="KOG2323">
    <property type="taxonomic scope" value="Eukaryota"/>
</dbReference>
<dbReference type="STRING" id="59463.ENSMLUP00000019289"/>
<reference evidence="17" key="3">
    <citation type="submission" date="2025-09" db="UniProtKB">
        <authorList>
            <consortium name="Ensembl"/>
        </authorList>
    </citation>
    <scope>IDENTIFICATION</scope>
</reference>
<dbReference type="GO" id="GO:0030955">
    <property type="term" value="F:potassium ion binding"/>
    <property type="evidence" value="ECO:0007669"/>
    <property type="project" value="InterPro"/>
</dbReference>
<evidence type="ECO:0000256" key="7">
    <source>
        <dbReference type="ARBA" id="ARBA00022723"/>
    </source>
</evidence>
<keyword evidence="13" id="KW-0670">Pyruvate</keyword>
<dbReference type="Pfam" id="PF02887">
    <property type="entry name" value="PK_C"/>
    <property type="match status" value="1"/>
</dbReference>
<dbReference type="OMA" id="CRGLIPI"/>
<evidence type="ECO:0000256" key="5">
    <source>
        <dbReference type="ARBA" id="ARBA00022533"/>
    </source>
</evidence>
<dbReference type="GO" id="GO:0000287">
    <property type="term" value="F:magnesium ion binding"/>
    <property type="evidence" value="ECO:0007669"/>
    <property type="project" value="InterPro"/>
</dbReference>
<dbReference type="GeneTree" id="ENSGT00390000008859"/>
<dbReference type="PRINTS" id="PR01050">
    <property type="entry name" value="PYRUVTKNASE"/>
</dbReference>
<comment type="pathway">
    <text evidence="2 14">Carbohydrate degradation; glycolysis; pyruvate from D-glyceraldehyde 3-phosphate: step 5/5.</text>
</comment>
<dbReference type="AlphaFoldDB" id="G1Q6F6"/>
<organism evidence="17 18">
    <name type="scientific">Myotis lucifugus</name>
    <name type="common">Little brown bat</name>
    <dbReference type="NCBI Taxonomy" id="59463"/>
    <lineage>
        <taxon>Eukaryota</taxon>
        <taxon>Metazoa</taxon>
        <taxon>Chordata</taxon>
        <taxon>Craniata</taxon>
        <taxon>Vertebrata</taxon>
        <taxon>Euteleostomi</taxon>
        <taxon>Mammalia</taxon>
        <taxon>Eutheria</taxon>
        <taxon>Laurasiatheria</taxon>
        <taxon>Chiroptera</taxon>
        <taxon>Yangochiroptera</taxon>
        <taxon>Vespertilionidae</taxon>
        <taxon>Myotis</taxon>
    </lineage>
</organism>
<keyword evidence="9 14" id="KW-0418">Kinase</keyword>
<dbReference type="InterPro" id="IPR036918">
    <property type="entry name" value="Pyrv_Knase_C_sf"/>
</dbReference>
<dbReference type="UniPathway" id="UPA00109">
    <property type="reaction ID" value="UER00188"/>
</dbReference>
<dbReference type="GO" id="GO:0016301">
    <property type="term" value="F:kinase activity"/>
    <property type="evidence" value="ECO:0007669"/>
    <property type="project" value="UniProtKB-KW"/>
</dbReference>
<evidence type="ECO:0000256" key="10">
    <source>
        <dbReference type="ARBA" id="ARBA00022840"/>
    </source>
</evidence>
<reference evidence="17 18" key="1">
    <citation type="journal article" date="2011" name="Nature">
        <title>A high-resolution map of human evolutionary constraint using 29 mammals.</title>
        <authorList>
            <person name="Lindblad-Toh K."/>
            <person name="Garber M."/>
            <person name="Zuk O."/>
            <person name="Lin M.F."/>
            <person name="Parker B.J."/>
            <person name="Washietl S."/>
            <person name="Kheradpour P."/>
            <person name="Ernst J."/>
            <person name="Jordan G."/>
            <person name="Mauceli E."/>
            <person name="Ward L.D."/>
            <person name="Lowe C.B."/>
            <person name="Holloway A.K."/>
            <person name="Clamp M."/>
            <person name="Gnerre S."/>
            <person name="Alfoldi J."/>
            <person name="Beal K."/>
            <person name="Chang J."/>
            <person name="Clawson H."/>
            <person name="Cuff J."/>
            <person name="Di Palma F."/>
            <person name="Fitzgerald S."/>
            <person name="Flicek P."/>
            <person name="Guttman M."/>
            <person name="Hubisz M.J."/>
            <person name="Jaffe D.B."/>
            <person name="Jungreis I."/>
            <person name="Kent W.J."/>
            <person name="Kostka D."/>
            <person name="Lara M."/>
            <person name="Martins A.L."/>
            <person name="Massingham T."/>
            <person name="Moltke I."/>
            <person name="Raney B.J."/>
            <person name="Rasmussen M.D."/>
            <person name="Robinson J."/>
            <person name="Stark A."/>
            <person name="Vilella A.J."/>
            <person name="Wen J."/>
            <person name="Xie X."/>
            <person name="Zody M.C."/>
            <person name="Baldwin J."/>
            <person name="Bloom T."/>
            <person name="Chin C.W."/>
            <person name="Heiman D."/>
            <person name="Nicol R."/>
            <person name="Nusbaum C."/>
            <person name="Young S."/>
            <person name="Wilkinson J."/>
            <person name="Worley K.C."/>
            <person name="Kovar C.L."/>
            <person name="Muzny D.M."/>
            <person name="Gibbs R.A."/>
            <person name="Cree A."/>
            <person name="Dihn H.H."/>
            <person name="Fowler G."/>
            <person name="Jhangiani S."/>
            <person name="Joshi V."/>
            <person name="Lee S."/>
            <person name="Lewis L.R."/>
            <person name="Nazareth L.V."/>
            <person name="Okwuonu G."/>
            <person name="Santibanez J."/>
            <person name="Warren W.C."/>
            <person name="Mardis E.R."/>
            <person name="Weinstock G.M."/>
            <person name="Wilson R.K."/>
            <person name="Delehaunty K."/>
            <person name="Dooling D."/>
            <person name="Fronik C."/>
            <person name="Fulton L."/>
            <person name="Fulton B."/>
            <person name="Graves T."/>
            <person name="Minx P."/>
            <person name="Sodergren E."/>
            <person name="Birney E."/>
            <person name="Margulies E.H."/>
            <person name="Herrero J."/>
            <person name="Green E.D."/>
            <person name="Haussler D."/>
            <person name="Siepel A."/>
            <person name="Goldman N."/>
            <person name="Pollard K.S."/>
            <person name="Pedersen J.S."/>
            <person name="Lander E.S."/>
            <person name="Kellis M."/>
        </authorList>
    </citation>
    <scope>NUCLEOTIDE SEQUENCE [LARGE SCALE GENOMIC DNA]</scope>
</reference>
<keyword evidence="5" id="KW-0021">Allosteric enzyme</keyword>
<evidence type="ECO:0000259" key="15">
    <source>
        <dbReference type="Pfam" id="PF00224"/>
    </source>
</evidence>
<feature type="domain" description="Pyruvate kinase barrel" evidence="15">
    <location>
        <begin position="58"/>
        <end position="289"/>
    </location>
</feature>
<keyword evidence="6 14" id="KW-0808">Transferase</keyword>
<evidence type="ECO:0000256" key="3">
    <source>
        <dbReference type="ARBA" id="ARBA00008663"/>
    </source>
</evidence>
<evidence type="ECO:0000256" key="12">
    <source>
        <dbReference type="ARBA" id="ARBA00023152"/>
    </source>
</evidence>
<comment type="catalytic activity">
    <reaction evidence="14">
        <text>pyruvate + ATP = phosphoenolpyruvate + ADP + H(+)</text>
        <dbReference type="Rhea" id="RHEA:18157"/>
        <dbReference type="ChEBI" id="CHEBI:15361"/>
        <dbReference type="ChEBI" id="CHEBI:15378"/>
        <dbReference type="ChEBI" id="CHEBI:30616"/>
        <dbReference type="ChEBI" id="CHEBI:58702"/>
        <dbReference type="ChEBI" id="CHEBI:456216"/>
        <dbReference type="EC" id="2.7.1.40"/>
    </reaction>
</comment>
<sequence length="434" mass="47417">KPHSDVLIAFIQTQQLHVARADPFLEHRCGPDIDSPSITARNTGIFWPGFPISRTPEEKLKKGTTLKITLDKAYVECEENTVWMDSKNICKVVEMGSKIYVDGGLMSLQAKEKGADFLVTGVENGGSWGRKKGVNLPGAAVDMPASEKNIQDLNLGVEQGADMVSVFHPQGIRCPQSQKGSGRKGKNIKVIRKTENHGVWRFDEILEVSDGLMVAGGLGIEIPAEKVFLAQKMMVGQCIQAGEPVICGAQVLESSGSHQGEGSDVAHEVLDGADCIMLSGEPDMGDQPEAVRMQCLMAGEAEAIYHLQLFEELRRLAPTPHRSRCLGRCGAFFKYPNGAIIVLTTPGRYAHRVTRYSPAPLIAVTHNHQTALQAHLYRGIFPVLYKDPVQEAWAENLAQWTSGMNVGKDRGFFKKGEGVILLTGWHRAQASPTP</sequence>
<dbReference type="InParanoid" id="G1Q6F6"/>
<dbReference type="HOGENOM" id="CLU_015439_0_1_1"/>
<keyword evidence="11 14" id="KW-0460">Magnesium</keyword>
<dbReference type="EMBL" id="AAPE02025557">
    <property type="status" value="NOT_ANNOTATED_CDS"/>
    <property type="molecule type" value="Genomic_DNA"/>
</dbReference>
<comment type="similarity">
    <text evidence="3 14">Belongs to the pyruvate kinase family.</text>
</comment>
<dbReference type="FunFam" id="2.40.33.10:FF:000023">
    <property type="entry name" value="Pyruvate kinase PKM"/>
    <property type="match status" value="1"/>
</dbReference>
<evidence type="ECO:0000256" key="1">
    <source>
        <dbReference type="ARBA" id="ARBA00001958"/>
    </source>
</evidence>
<keyword evidence="8" id="KW-0547">Nucleotide-binding</keyword>